<protein>
    <recommendedName>
        <fullName evidence="3">AAA domain-containing protein</fullName>
    </recommendedName>
</protein>
<evidence type="ECO:0008006" key="3">
    <source>
        <dbReference type="Google" id="ProtNLM"/>
    </source>
</evidence>
<organism evidence="1 2">
    <name type="scientific">Belliella filtrata</name>
    <dbReference type="NCBI Taxonomy" id="2923435"/>
    <lineage>
        <taxon>Bacteria</taxon>
        <taxon>Pseudomonadati</taxon>
        <taxon>Bacteroidota</taxon>
        <taxon>Cytophagia</taxon>
        <taxon>Cytophagales</taxon>
        <taxon>Cyclobacteriaceae</taxon>
        <taxon>Belliella</taxon>
    </lineage>
</organism>
<evidence type="ECO:0000313" key="2">
    <source>
        <dbReference type="Proteomes" id="UP001165489"/>
    </source>
</evidence>
<name>A0ABS9V2R5_9BACT</name>
<dbReference type="RefSeq" id="WP_241349004.1">
    <property type="nucleotide sequence ID" value="NZ_JAKZGP010000042.1"/>
</dbReference>
<comment type="caution">
    <text evidence="1">The sequence shown here is derived from an EMBL/GenBank/DDBJ whole genome shotgun (WGS) entry which is preliminary data.</text>
</comment>
<keyword evidence="2" id="KW-1185">Reference proteome</keyword>
<dbReference type="EMBL" id="JAKZGP010000042">
    <property type="protein sequence ID" value="MCH7410644.1"/>
    <property type="molecule type" value="Genomic_DNA"/>
</dbReference>
<sequence length="47" mass="5413">MKFRRIASELEELLQDFHALSILGPRQVGKITLSQEIAIKLDKEAIY</sequence>
<gene>
    <name evidence="1" type="ORF">MM239_14645</name>
</gene>
<dbReference type="Proteomes" id="UP001165489">
    <property type="component" value="Unassembled WGS sequence"/>
</dbReference>
<accession>A0ABS9V2R5</accession>
<proteinExistence type="predicted"/>
<evidence type="ECO:0000313" key="1">
    <source>
        <dbReference type="EMBL" id="MCH7410644.1"/>
    </source>
</evidence>
<reference evidence="1" key="1">
    <citation type="submission" date="2022-03" db="EMBL/GenBank/DDBJ databases">
        <title>De novo assembled genomes of Belliella spp. (Cyclobacteriaceae) strains.</title>
        <authorList>
            <person name="Szabo A."/>
            <person name="Korponai K."/>
            <person name="Felfoldi T."/>
        </authorList>
    </citation>
    <scope>NUCLEOTIDE SEQUENCE</scope>
    <source>
        <strain evidence="1">DSM 111904</strain>
    </source>
</reference>